<evidence type="ECO:0000256" key="11">
    <source>
        <dbReference type="ARBA" id="ARBA00023033"/>
    </source>
</evidence>
<dbReference type="Pfam" id="PF00067">
    <property type="entry name" value="p450"/>
    <property type="match status" value="1"/>
</dbReference>
<keyword evidence="15" id="KW-1133">Transmembrane helix</keyword>
<keyword evidence="8" id="KW-0492">Microsome</keyword>
<keyword evidence="11 14" id="KW-0503">Monooxygenase</keyword>
<dbReference type="InterPro" id="IPR036396">
    <property type="entry name" value="Cyt_P450_sf"/>
</dbReference>
<evidence type="ECO:0000256" key="10">
    <source>
        <dbReference type="ARBA" id="ARBA00023004"/>
    </source>
</evidence>
<evidence type="ECO:0000313" key="17">
    <source>
        <dbReference type="Proteomes" id="UP001431783"/>
    </source>
</evidence>
<dbReference type="InterPro" id="IPR002401">
    <property type="entry name" value="Cyt_P450_E_grp-I"/>
</dbReference>
<dbReference type="GO" id="GO:0020037">
    <property type="term" value="F:heme binding"/>
    <property type="evidence" value="ECO:0007669"/>
    <property type="project" value="InterPro"/>
</dbReference>
<dbReference type="GO" id="GO:0016705">
    <property type="term" value="F:oxidoreductase activity, acting on paired donors, with incorporation or reduction of molecular oxygen"/>
    <property type="evidence" value="ECO:0007669"/>
    <property type="project" value="InterPro"/>
</dbReference>
<dbReference type="InterPro" id="IPR050476">
    <property type="entry name" value="Insect_CytP450_Detox"/>
</dbReference>
<comment type="similarity">
    <text evidence="4 14">Belongs to the cytochrome P450 family.</text>
</comment>
<dbReference type="CDD" id="cd11056">
    <property type="entry name" value="CYP6-like"/>
    <property type="match status" value="1"/>
</dbReference>
<dbReference type="PROSITE" id="PS00086">
    <property type="entry name" value="CYTOCHROME_P450"/>
    <property type="match status" value="1"/>
</dbReference>
<reference evidence="16 17" key="1">
    <citation type="submission" date="2023-03" db="EMBL/GenBank/DDBJ databases">
        <title>Genome insight into feeding habits of ladybird beetles.</title>
        <authorList>
            <person name="Li H.-S."/>
            <person name="Huang Y.-H."/>
            <person name="Pang H."/>
        </authorList>
    </citation>
    <scope>NUCLEOTIDE SEQUENCE [LARGE SCALE GENOMIC DNA]</scope>
    <source>
        <strain evidence="16">SYSU_2023b</strain>
        <tissue evidence="16">Whole body</tissue>
    </source>
</reference>
<evidence type="ECO:0000256" key="15">
    <source>
        <dbReference type="SAM" id="Phobius"/>
    </source>
</evidence>
<evidence type="ECO:0000256" key="13">
    <source>
        <dbReference type="PIRSR" id="PIRSR602401-1"/>
    </source>
</evidence>
<evidence type="ECO:0000256" key="8">
    <source>
        <dbReference type="ARBA" id="ARBA00022848"/>
    </source>
</evidence>
<evidence type="ECO:0000256" key="7">
    <source>
        <dbReference type="ARBA" id="ARBA00022824"/>
    </source>
</evidence>
<dbReference type="Proteomes" id="UP001431783">
    <property type="component" value="Unassembled WGS sequence"/>
</dbReference>
<dbReference type="PRINTS" id="PR00463">
    <property type="entry name" value="EP450I"/>
</dbReference>
<evidence type="ECO:0000256" key="2">
    <source>
        <dbReference type="ARBA" id="ARBA00004174"/>
    </source>
</evidence>
<dbReference type="Gene3D" id="1.10.630.10">
    <property type="entry name" value="Cytochrome P450"/>
    <property type="match status" value="1"/>
</dbReference>
<evidence type="ECO:0000256" key="3">
    <source>
        <dbReference type="ARBA" id="ARBA00004406"/>
    </source>
</evidence>
<feature type="transmembrane region" description="Helical" evidence="15">
    <location>
        <begin position="6"/>
        <end position="22"/>
    </location>
</feature>
<dbReference type="GO" id="GO:0005789">
    <property type="term" value="C:endoplasmic reticulum membrane"/>
    <property type="evidence" value="ECO:0007669"/>
    <property type="project" value="UniProtKB-SubCell"/>
</dbReference>
<comment type="subcellular location">
    <subcellularLocation>
        <location evidence="3">Endoplasmic reticulum membrane</location>
        <topology evidence="3">Peripheral membrane protein</topology>
    </subcellularLocation>
    <subcellularLocation>
        <location evidence="2">Microsome membrane</location>
        <topology evidence="2">Peripheral membrane protein</topology>
    </subcellularLocation>
</comment>
<keyword evidence="6 13" id="KW-0479">Metal-binding</keyword>
<gene>
    <name evidence="16" type="ORF">WA026_003345</name>
</gene>
<evidence type="ECO:0000256" key="5">
    <source>
        <dbReference type="ARBA" id="ARBA00022617"/>
    </source>
</evidence>
<dbReference type="PANTHER" id="PTHR24292:SF100">
    <property type="entry name" value="CYTOCHROME P450 6A16, ISOFORM B-RELATED"/>
    <property type="match status" value="1"/>
</dbReference>
<evidence type="ECO:0000256" key="6">
    <source>
        <dbReference type="ARBA" id="ARBA00022723"/>
    </source>
</evidence>
<keyword evidence="12 15" id="KW-0472">Membrane</keyword>
<feature type="binding site" description="axial binding residue" evidence="13">
    <location>
        <position position="418"/>
    </location>
    <ligand>
        <name>heme</name>
        <dbReference type="ChEBI" id="CHEBI:30413"/>
    </ligand>
    <ligandPart>
        <name>Fe</name>
        <dbReference type="ChEBI" id="CHEBI:18248"/>
    </ligandPart>
</feature>
<keyword evidence="5 13" id="KW-0349">Heme</keyword>
<dbReference type="GO" id="GO:0004497">
    <property type="term" value="F:monooxygenase activity"/>
    <property type="evidence" value="ECO:0007669"/>
    <property type="project" value="UniProtKB-KW"/>
</dbReference>
<evidence type="ECO:0000313" key="16">
    <source>
        <dbReference type="EMBL" id="KAK9869595.1"/>
    </source>
</evidence>
<dbReference type="PANTHER" id="PTHR24292">
    <property type="entry name" value="CYTOCHROME P450"/>
    <property type="match status" value="1"/>
</dbReference>
<evidence type="ECO:0000256" key="1">
    <source>
        <dbReference type="ARBA" id="ARBA00001971"/>
    </source>
</evidence>
<evidence type="ECO:0008006" key="18">
    <source>
        <dbReference type="Google" id="ProtNLM"/>
    </source>
</evidence>
<protein>
    <recommendedName>
        <fullName evidence="18">Cytochrome P450</fullName>
    </recommendedName>
</protein>
<dbReference type="GO" id="GO:0005506">
    <property type="term" value="F:iron ion binding"/>
    <property type="evidence" value="ECO:0007669"/>
    <property type="project" value="InterPro"/>
</dbReference>
<proteinExistence type="inferred from homology"/>
<keyword evidence="15" id="KW-0812">Transmembrane</keyword>
<keyword evidence="17" id="KW-1185">Reference proteome</keyword>
<evidence type="ECO:0000256" key="12">
    <source>
        <dbReference type="ARBA" id="ARBA00023136"/>
    </source>
</evidence>
<dbReference type="SUPFAM" id="SSF48264">
    <property type="entry name" value="Cytochrome P450"/>
    <property type="match status" value="1"/>
</dbReference>
<dbReference type="InterPro" id="IPR001128">
    <property type="entry name" value="Cyt_P450"/>
</dbReference>
<keyword evidence="10 13" id="KW-0408">Iron</keyword>
<comment type="caution">
    <text evidence="16">The sequence shown here is derived from an EMBL/GenBank/DDBJ whole genome shotgun (WGS) entry which is preliminary data.</text>
</comment>
<keyword evidence="9 14" id="KW-0560">Oxidoreductase</keyword>
<accession>A0AAW1TLW8</accession>
<dbReference type="AlphaFoldDB" id="A0AAW1TLW8"/>
<evidence type="ECO:0000256" key="4">
    <source>
        <dbReference type="ARBA" id="ARBA00010617"/>
    </source>
</evidence>
<name>A0AAW1TLW8_9CUCU</name>
<evidence type="ECO:0000256" key="14">
    <source>
        <dbReference type="RuleBase" id="RU000461"/>
    </source>
</evidence>
<dbReference type="InterPro" id="IPR017972">
    <property type="entry name" value="Cyt_P450_CS"/>
</dbReference>
<dbReference type="EMBL" id="JARQZJ010000001">
    <property type="protein sequence ID" value="KAK9869595.1"/>
    <property type="molecule type" value="Genomic_DNA"/>
</dbReference>
<evidence type="ECO:0000256" key="9">
    <source>
        <dbReference type="ARBA" id="ARBA00023002"/>
    </source>
</evidence>
<sequence>MLLVGVVIIIVFFSLIRIYLKFKKKYKYWEKRGVKVIQPIFPFGNVLSIFTKKIGITQCILEWYESLDAKVIGLYAIDDPILLVKDPDIMKNILVKDFNHFTDRGVYIDKREPTAGHLWKLPGPKWKPLRTKMSPCFSIKKLKMIFSNLLHVGKEMGKSLEDECKKTEGIINVEKLCQCFTVDIVSSSIFGVETNSFLDKDNMYLKMEKELVKSDSRIRMIKAALQIIVPNFFDIFSFIKFETVKQSALSFVYEMVRTVIEFREKTGTVRNDIMQLLIQLKNGRKVDDNDDECETSGGSEICLTMDEVVAQAYTYFFVGSETASSALAMLVYECALNKQIQYQLQDDIDNGLATSEGKITYEAILEMKYLNMVISGLHWDAKYYPNPSKFDPGRFSKENSSKRHPCVYLPFGEGPRNCIGKRLGYFMLAVGTINIFKKFRVSVCERTEAPEINPLAYTIKLSKPLFLKISPRENEEN</sequence>
<comment type="cofactor">
    <cofactor evidence="1 13">
        <name>heme</name>
        <dbReference type="ChEBI" id="CHEBI:30413"/>
    </cofactor>
</comment>
<organism evidence="16 17">
    <name type="scientific">Henosepilachna vigintioctopunctata</name>
    <dbReference type="NCBI Taxonomy" id="420089"/>
    <lineage>
        <taxon>Eukaryota</taxon>
        <taxon>Metazoa</taxon>
        <taxon>Ecdysozoa</taxon>
        <taxon>Arthropoda</taxon>
        <taxon>Hexapoda</taxon>
        <taxon>Insecta</taxon>
        <taxon>Pterygota</taxon>
        <taxon>Neoptera</taxon>
        <taxon>Endopterygota</taxon>
        <taxon>Coleoptera</taxon>
        <taxon>Polyphaga</taxon>
        <taxon>Cucujiformia</taxon>
        <taxon>Coccinelloidea</taxon>
        <taxon>Coccinellidae</taxon>
        <taxon>Epilachninae</taxon>
        <taxon>Epilachnini</taxon>
        <taxon>Henosepilachna</taxon>
    </lineage>
</organism>
<keyword evidence="7" id="KW-0256">Endoplasmic reticulum</keyword>